<sequence length="68" mass="7623">MHPFGREAEASLQDLFEFFKRCLQHGEWQLGSACVPQLANSPGGHSEKLREIIKAIICHPYSLKSVGK</sequence>
<dbReference type="InterPro" id="IPR028730">
    <property type="entry name" value="ZFYVE26"/>
</dbReference>
<keyword evidence="2" id="KW-1185">Reference proteome</keyword>
<name>A0ABU7DJT7_9TELE</name>
<protein>
    <submittedName>
        <fullName evidence="1">Uncharacterized protein</fullName>
    </submittedName>
</protein>
<reference evidence="1 2" key="1">
    <citation type="submission" date="2021-06" db="EMBL/GenBank/DDBJ databases">
        <authorList>
            <person name="Palmer J.M."/>
        </authorList>
    </citation>
    <scope>NUCLEOTIDE SEQUENCE [LARGE SCALE GENOMIC DNA]</scope>
    <source>
        <strain evidence="1 2">CL_MEX2019</strain>
        <tissue evidence="1">Muscle</tissue>
    </source>
</reference>
<evidence type="ECO:0000313" key="1">
    <source>
        <dbReference type="EMBL" id="MED6275186.1"/>
    </source>
</evidence>
<dbReference type="Proteomes" id="UP001352852">
    <property type="component" value="Unassembled WGS sequence"/>
</dbReference>
<accession>A0ABU7DJT7</accession>
<dbReference type="PANTHER" id="PTHR46591">
    <property type="entry name" value="ZINC FINGER FYVE DOMAIN-CONTAINING PROTEIN 26"/>
    <property type="match status" value="1"/>
</dbReference>
<gene>
    <name evidence="1" type="ORF">CHARACLAT_023954</name>
</gene>
<proteinExistence type="predicted"/>
<dbReference type="EMBL" id="JAHUTJ010027180">
    <property type="protein sequence ID" value="MED6275186.1"/>
    <property type="molecule type" value="Genomic_DNA"/>
</dbReference>
<dbReference type="PANTHER" id="PTHR46591:SF1">
    <property type="entry name" value="ZINC FINGER FYVE DOMAIN-CONTAINING PROTEIN 26"/>
    <property type="match status" value="1"/>
</dbReference>
<comment type="caution">
    <text evidence="1">The sequence shown here is derived from an EMBL/GenBank/DDBJ whole genome shotgun (WGS) entry which is preliminary data.</text>
</comment>
<organism evidence="1 2">
    <name type="scientific">Characodon lateralis</name>
    <dbReference type="NCBI Taxonomy" id="208331"/>
    <lineage>
        <taxon>Eukaryota</taxon>
        <taxon>Metazoa</taxon>
        <taxon>Chordata</taxon>
        <taxon>Craniata</taxon>
        <taxon>Vertebrata</taxon>
        <taxon>Euteleostomi</taxon>
        <taxon>Actinopterygii</taxon>
        <taxon>Neopterygii</taxon>
        <taxon>Teleostei</taxon>
        <taxon>Neoteleostei</taxon>
        <taxon>Acanthomorphata</taxon>
        <taxon>Ovalentaria</taxon>
        <taxon>Atherinomorphae</taxon>
        <taxon>Cyprinodontiformes</taxon>
        <taxon>Goodeidae</taxon>
        <taxon>Characodon</taxon>
    </lineage>
</organism>
<evidence type="ECO:0000313" key="2">
    <source>
        <dbReference type="Proteomes" id="UP001352852"/>
    </source>
</evidence>